<evidence type="ECO:0000313" key="2">
    <source>
        <dbReference type="EMBL" id="MBO1363199.1"/>
    </source>
</evidence>
<evidence type="ECO:0000259" key="1">
    <source>
        <dbReference type="Pfam" id="PF01368"/>
    </source>
</evidence>
<dbReference type="InterPro" id="IPR001667">
    <property type="entry name" value="DDH_dom"/>
</dbReference>
<evidence type="ECO:0000313" key="3">
    <source>
        <dbReference type="Proteomes" id="UP000664265"/>
    </source>
</evidence>
<dbReference type="PANTHER" id="PTHR47618:SF1">
    <property type="entry name" value="BIFUNCTIONAL OLIGORIBONUCLEASE AND PAP PHOSPHATASE NRNA"/>
    <property type="match status" value="1"/>
</dbReference>
<reference evidence="2 3" key="1">
    <citation type="submission" date="2021-01" db="EMBL/GenBank/DDBJ databases">
        <title>Prevotella A2931 sp. nov.</title>
        <authorList>
            <person name="Buhl M."/>
            <person name="Oberhettinger P."/>
        </authorList>
    </citation>
    <scope>NUCLEOTIDE SEQUENCE [LARGE SCALE GENOMIC DNA]</scope>
    <source>
        <strain evidence="2 3">A2931</strain>
    </source>
</reference>
<comment type="caution">
    <text evidence="2">The sequence shown here is derived from an EMBL/GenBank/DDBJ whole genome shotgun (WGS) entry which is preliminary data.</text>
</comment>
<name>A0ABS3M4U9_9BACT</name>
<sequence>MNIDVLTDKQLALLREAVEQAEKIVVCCHKSPDGDALGAVLAWSEYLRMQGKEPTMIVPDAFPDFLKWLPGNEMLMRYDKHKAKADKIVAEADVVFCLDFDGLDRLGDMAQAMEGFRGRYVLMDHHTSPRIPNALELSFPSMCSTCELLFRMICQLGRFEQMTRKMAVALYTGMMTDTGGFTYNSTRPEIFFIIGQLLTRGIDKDKIYRNIFNVFSPWAIRLRGYLMSQKLNVFDDFHASYFTISRQDMKNFHFVKGDVEGLVNEPLKIKGMKLSISLREDDRRDHVVWVSLRSVDDFPCNQMSAEFFNGGGHLNASGGHLNCSLAEAEKVVRQAIVHYEKLLKG</sequence>
<dbReference type="InterPro" id="IPR038763">
    <property type="entry name" value="DHH_sf"/>
</dbReference>
<dbReference type="SUPFAM" id="SSF64182">
    <property type="entry name" value="DHH phosphoesterases"/>
    <property type="match status" value="1"/>
</dbReference>
<dbReference type="PANTHER" id="PTHR47618">
    <property type="entry name" value="BIFUNCTIONAL OLIGORIBONUCLEASE AND PAP PHOSPHATASE NRNA"/>
    <property type="match status" value="1"/>
</dbReference>
<dbReference type="RefSeq" id="WP_107582759.1">
    <property type="nucleotide sequence ID" value="NZ_JAERMS010000011.1"/>
</dbReference>
<accession>A0ABS3M4U9</accession>
<gene>
    <name evidence="2" type="ORF">JHU38_05325</name>
</gene>
<dbReference type="EMBL" id="JAERMS010000011">
    <property type="protein sequence ID" value="MBO1363199.1"/>
    <property type="molecule type" value="Genomic_DNA"/>
</dbReference>
<dbReference type="InterPro" id="IPR051319">
    <property type="entry name" value="Oligoribo/pAp-PDE_c-di-AMP_PDE"/>
</dbReference>
<protein>
    <submittedName>
        <fullName evidence="2">DHH family phosphoesterase</fullName>
    </submittedName>
</protein>
<keyword evidence="3" id="KW-1185">Reference proteome</keyword>
<dbReference type="Gene3D" id="3.10.310.30">
    <property type="match status" value="1"/>
</dbReference>
<dbReference type="Proteomes" id="UP000664265">
    <property type="component" value="Unassembled WGS sequence"/>
</dbReference>
<dbReference type="Gene3D" id="3.90.1640.10">
    <property type="entry name" value="inorganic pyrophosphatase (n-terminal core)"/>
    <property type="match status" value="1"/>
</dbReference>
<proteinExistence type="predicted"/>
<organism evidence="2 3">
    <name type="scientific">Prevotella illustrans</name>
    <dbReference type="NCBI Taxonomy" id="2800387"/>
    <lineage>
        <taxon>Bacteria</taxon>
        <taxon>Pseudomonadati</taxon>
        <taxon>Bacteroidota</taxon>
        <taxon>Bacteroidia</taxon>
        <taxon>Bacteroidales</taxon>
        <taxon>Prevotellaceae</taxon>
        <taxon>Prevotella</taxon>
    </lineage>
</organism>
<dbReference type="Pfam" id="PF01368">
    <property type="entry name" value="DHH"/>
    <property type="match status" value="1"/>
</dbReference>
<feature type="domain" description="DDH" evidence="1">
    <location>
        <begin position="23"/>
        <end position="174"/>
    </location>
</feature>